<dbReference type="AlphaFoldDB" id="A0A174G595"/>
<evidence type="ECO:0000259" key="1">
    <source>
        <dbReference type="Pfam" id="PF00485"/>
    </source>
</evidence>
<feature type="domain" description="Phosphoribulokinase/uridine kinase" evidence="1">
    <location>
        <begin position="296"/>
        <end position="492"/>
    </location>
</feature>
<organism evidence="2 3">
    <name type="scientific">Faecalicatena contorta</name>
    <dbReference type="NCBI Taxonomy" id="39482"/>
    <lineage>
        <taxon>Bacteria</taxon>
        <taxon>Bacillati</taxon>
        <taxon>Bacillota</taxon>
        <taxon>Clostridia</taxon>
        <taxon>Lachnospirales</taxon>
        <taxon>Lachnospiraceae</taxon>
        <taxon>Faecalicatena</taxon>
    </lineage>
</organism>
<keyword evidence="2" id="KW-0808">Transferase</keyword>
<keyword evidence="2" id="KW-0418">Kinase</keyword>
<dbReference type="Gene3D" id="3.40.50.300">
    <property type="entry name" value="P-loop containing nucleotide triphosphate hydrolases"/>
    <property type="match status" value="1"/>
</dbReference>
<gene>
    <name evidence="2" type="primary">udk</name>
    <name evidence="2" type="ORF">ERS852491_02586</name>
</gene>
<evidence type="ECO:0000313" key="3">
    <source>
        <dbReference type="Proteomes" id="UP000095544"/>
    </source>
</evidence>
<name>A0A174G595_9FIRM</name>
<dbReference type="RefSeq" id="WP_050642224.1">
    <property type="nucleotide sequence ID" value="NZ_CABKUE010000009.1"/>
</dbReference>
<dbReference type="PANTHER" id="PTHR10285">
    <property type="entry name" value="URIDINE KINASE"/>
    <property type="match status" value="1"/>
</dbReference>
<dbReference type="Gene3D" id="3.30.980.10">
    <property type="entry name" value="Threonyl-trna Synthetase, Chain A, domain 2"/>
    <property type="match status" value="1"/>
</dbReference>
<dbReference type="Pfam" id="PF00485">
    <property type="entry name" value="PRK"/>
    <property type="match status" value="1"/>
</dbReference>
<reference evidence="2 3" key="1">
    <citation type="submission" date="2015-09" db="EMBL/GenBank/DDBJ databases">
        <authorList>
            <consortium name="Pathogen Informatics"/>
        </authorList>
    </citation>
    <scope>NUCLEOTIDE SEQUENCE [LARGE SCALE GENOMIC DNA]</scope>
    <source>
        <strain evidence="2 3">2789STDY5834876</strain>
    </source>
</reference>
<dbReference type="InterPro" id="IPR027417">
    <property type="entry name" value="P-loop_NTPase"/>
</dbReference>
<dbReference type="Proteomes" id="UP000095544">
    <property type="component" value="Unassembled WGS sequence"/>
</dbReference>
<dbReference type="GO" id="GO:0004849">
    <property type="term" value="F:uridine kinase activity"/>
    <property type="evidence" value="ECO:0007669"/>
    <property type="project" value="UniProtKB-EC"/>
</dbReference>
<protein>
    <submittedName>
        <fullName evidence="2">Uridine kinase</fullName>
        <ecNumber evidence="2">2.7.1.48</ecNumber>
    </submittedName>
</protein>
<dbReference type="InterPro" id="IPR018163">
    <property type="entry name" value="Thr/Ala-tRNA-synth_IIc_edit"/>
</dbReference>
<dbReference type="STRING" id="39482.ERS852491_02586"/>
<accession>A0A174G595</accession>
<dbReference type="SUPFAM" id="SSF52540">
    <property type="entry name" value="P-loop containing nucleoside triphosphate hydrolases"/>
    <property type="match status" value="1"/>
</dbReference>
<evidence type="ECO:0000313" key="2">
    <source>
        <dbReference type="EMBL" id="CUO56318.1"/>
    </source>
</evidence>
<dbReference type="GO" id="GO:0005524">
    <property type="term" value="F:ATP binding"/>
    <property type="evidence" value="ECO:0007669"/>
    <property type="project" value="InterPro"/>
</dbReference>
<dbReference type="SUPFAM" id="SSF55186">
    <property type="entry name" value="ThrRS/AlaRS common domain"/>
    <property type="match status" value="1"/>
</dbReference>
<dbReference type="CDD" id="cd02028">
    <property type="entry name" value="UMPK_like"/>
    <property type="match status" value="1"/>
</dbReference>
<dbReference type="OrthoDB" id="9764644at2"/>
<proteinExistence type="predicted"/>
<dbReference type="EC" id="2.7.1.48" evidence="2"/>
<dbReference type="InterPro" id="IPR006083">
    <property type="entry name" value="PRK/URK"/>
</dbReference>
<sequence>MESTTCTVRIGEETKEYAAGTTYQEIAQEYQARYRHQIVLVFINQFHLQELDKKLEPDCREIEFITTGDPIGYETYKRSLCFMLVKAVHDVGGHDKVERVRIHFSMSKGYYCTVEGDVELNQEFLDQVDARMKELTAEKIRIEKRSVHTTKAVELFRKHGMFDKERLFEYRRVSKVNIYSMNEFEDYYYGYMVPDAGYLKYYALYLYDEGFIIQMPTLESPETVEPFSPRPKLFQVLKRSVLWGDMQGIDTVGALNDMVTQHDMSEVVLVQEAYQERQIGEIAKQIADRPEAKFVLIAGPSSSGKTTFSHRLSIQLRVNGLHPHPIAVDNYFVDRERTPRDENGEYNFECLEAIDVDQFNEDMQALLSGREVYLPTFNFKTGKKEYGSIPKKLNTQDILVIEGIHCLNPKLTESLNNDNKFKIYISALTQLNIDEHNRIPSTDGRLIRRIVRDARTRGNSAKNTIARWPSVRKGEEENIFPYQEEADVMFNSSLLYELAVLKQYVEPLLFGMGKDCPEYVEAKRLLKFFDYFVGIGSESVPTNSLLREFIGGGCFNV</sequence>
<dbReference type="EMBL" id="CYZU01000023">
    <property type="protein sequence ID" value="CUO56318.1"/>
    <property type="molecule type" value="Genomic_DNA"/>
</dbReference>